<evidence type="ECO:0000313" key="3">
    <source>
        <dbReference type="EMBL" id="MBZ6015236.1"/>
    </source>
</evidence>
<dbReference type="PANTHER" id="PTHR40070">
    <property type="entry name" value="UPF0478 PROTEIN YTXG"/>
    <property type="match status" value="1"/>
</dbReference>
<dbReference type="Pfam" id="PF06103">
    <property type="entry name" value="DUF948"/>
    <property type="match status" value="1"/>
</dbReference>
<dbReference type="Proteomes" id="UP000727071">
    <property type="component" value="Unassembled WGS sequence"/>
</dbReference>
<evidence type="ECO:0000256" key="1">
    <source>
        <dbReference type="SAM" id="Phobius"/>
    </source>
</evidence>
<keyword evidence="1" id="KW-1133">Transmembrane helix</keyword>
<name>A0AB35FX69_LEUGE</name>
<keyword evidence="1" id="KW-0812">Transmembrane</keyword>
<organism evidence="3 5">
    <name type="scientific">Leuconostoc gelidum subsp. gelidum</name>
    <dbReference type="NCBI Taxonomy" id="1607839"/>
    <lineage>
        <taxon>Bacteria</taxon>
        <taxon>Bacillati</taxon>
        <taxon>Bacillota</taxon>
        <taxon>Bacilli</taxon>
        <taxon>Lactobacillales</taxon>
        <taxon>Lactobacillaceae</taxon>
        <taxon>Leuconostoc</taxon>
        <taxon>Leuconostoc gelidum group</taxon>
    </lineage>
</organism>
<evidence type="ECO:0000313" key="4">
    <source>
        <dbReference type="Proteomes" id="UP000705994"/>
    </source>
</evidence>
<keyword evidence="1" id="KW-0472">Membrane</keyword>
<dbReference type="InterPro" id="IPR009293">
    <property type="entry name" value="UPF0478"/>
</dbReference>
<dbReference type="Proteomes" id="UP000705994">
    <property type="component" value="Unassembled WGS sequence"/>
</dbReference>
<protein>
    <submittedName>
        <fullName evidence="3">DUF948 domain-containing protein</fullName>
    </submittedName>
</protein>
<keyword evidence="4" id="KW-1185">Reference proteome</keyword>
<dbReference type="EMBL" id="JAHBFV010000006">
    <property type="protein sequence ID" value="MBZ6015236.1"/>
    <property type="molecule type" value="Genomic_DNA"/>
</dbReference>
<evidence type="ECO:0000313" key="2">
    <source>
        <dbReference type="EMBL" id="MBZ5999895.1"/>
    </source>
</evidence>
<dbReference type="AlphaFoldDB" id="A0AB35FX69"/>
<comment type="caution">
    <text evidence="3">The sequence shown here is derived from an EMBL/GenBank/DDBJ whole genome shotgun (WGS) entry which is preliminary data.</text>
</comment>
<feature type="transmembrane region" description="Helical" evidence="1">
    <location>
        <begin position="6"/>
        <end position="27"/>
    </location>
</feature>
<sequence>MELGQLALIIFAVAFLLLVLFIGFFLWRLTRSLDIITLDVDSIARSSNEILGNANTLLNDVNGKVKTLDPTVQAVADMSVTVSQLNATIQNVTNKFATAKAATSFGVSGVAAAVAKQATKTAMGRYKNKKSTKKENK</sequence>
<dbReference type="PANTHER" id="PTHR40070:SF1">
    <property type="entry name" value="UPF0478 PROTEIN YTXG"/>
    <property type="match status" value="1"/>
</dbReference>
<dbReference type="RefSeq" id="WP_174248955.1">
    <property type="nucleotide sequence ID" value="NZ_CP017196.1"/>
</dbReference>
<gene>
    <name evidence="3" type="ORF">KII88_01600</name>
    <name evidence="2" type="ORF">KIJ07_05585</name>
</gene>
<reference evidence="3 4" key="1">
    <citation type="submission" date="2021-05" db="EMBL/GenBank/DDBJ databases">
        <title>Pangenome of Leuconostoc gelidum warrants species status for Leuconostoc gelidum subsp. gasicomitatum.</title>
        <authorList>
            <person name="Johansson P."/>
            <person name="Sade E."/>
            <person name="Hultman J."/>
            <person name="Auvinen P."/>
            <person name="Bjorkroth J."/>
        </authorList>
    </citation>
    <scope>NUCLEOTIDE SEQUENCE</scope>
    <source>
        <strain evidence="2 4">AMKR21</strain>
        <strain evidence="3">C220d</strain>
    </source>
</reference>
<dbReference type="EMBL" id="JAHBFX010000005">
    <property type="protein sequence ID" value="MBZ5999895.1"/>
    <property type="molecule type" value="Genomic_DNA"/>
</dbReference>
<accession>A0AB35FX69</accession>
<evidence type="ECO:0000313" key="5">
    <source>
        <dbReference type="Proteomes" id="UP000727071"/>
    </source>
</evidence>
<proteinExistence type="predicted"/>